<comment type="caution">
    <text evidence="1">The sequence shown here is derived from an EMBL/GenBank/DDBJ whole genome shotgun (WGS) entry which is preliminary data.</text>
</comment>
<organism evidence="1 2">
    <name type="scientific">Babesia caballi</name>
    <dbReference type="NCBI Taxonomy" id="5871"/>
    <lineage>
        <taxon>Eukaryota</taxon>
        <taxon>Sar</taxon>
        <taxon>Alveolata</taxon>
        <taxon>Apicomplexa</taxon>
        <taxon>Aconoidasida</taxon>
        <taxon>Piroplasmida</taxon>
        <taxon>Babesiidae</taxon>
        <taxon>Babesia</taxon>
    </lineage>
</organism>
<protein>
    <submittedName>
        <fullName evidence="1">Hydroxymethylglutaryl-CoA lyase</fullName>
    </submittedName>
</protein>
<dbReference type="GO" id="GO:0016829">
    <property type="term" value="F:lyase activity"/>
    <property type="evidence" value="ECO:0007669"/>
    <property type="project" value="UniProtKB-KW"/>
</dbReference>
<evidence type="ECO:0000313" key="1">
    <source>
        <dbReference type="EMBL" id="GIX61584.1"/>
    </source>
</evidence>
<evidence type="ECO:0000313" key="2">
    <source>
        <dbReference type="Proteomes" id="UP001497744"/>
    </source>
</evidence>
<dbReference type="AlphaFoldDB" id="A0AAV4LNW9"/>
<dbReference type="GeneID" id="94193067"/>
<gene>
    <name evidence="1" type="ORF">BcabD6B2_10190</name>
</gene>
<reference evidence="1 2" key="1">
    <citation type="submission" date="2021-06" db="EMBL/GenBank/DDBJ databases">
        <title>Genome sequence of Babesia caballi.</title>
        <authorList>
            <person name="Yamagishi J."/>
            <person name="Kidaka T."/>
            <person name="Ochi A."/>
        </authorList>
    </citation>
    <scope>NUCLEOTIDE SEQUENCE [LARGE SCALE GENOMIC DNA]</scope>
    <source>
        <strain evidence="1">USDA-D6B2</strain>
    </source>
</reference>
<dbReference type="RefSeq" id="XP_067713655.1">
    <property type="nucleotide sequence ID" value="XM_067857554.1"/>
</dbReference>
<name>A0AAV4LNW9_BABCB</name>
<keyword evidence="2" id="KW-1185">Reference proteome</keyword>
<accession>A0AAV4LNW9</accession>
<sequence length="168" mass="17740">MYRSNINTLPGIALRLPHLLQHPYREGYSRVAQPMRRNVGRSDAGASNKASGITFTFIPNELLKPLGQTGNKLTTIQSLPNLIDLCTKPGFRVLKFTKKGLDLLGDNNVIMSRQKGAHKSADAAEVKAVGATGQSSGARVACEGGGTGAGGLDVIEEISDVIVAKGVE</sequence>
<dbReference type="EMBL" id="BPLF01000001">
    <property type="protein sequence ID" value="GIX61584.1"/>
    <property type="molecule type" value="Genomic_DNA"/>
</dbReference>
<dbReference type="Proteomes" id="UP001497744">
    <property type="component" value="Unassembled WGS sequence"/>
</dbReference>
<keyword evidence="1" id="KW-0456">Lyase</keyword>
<proteinExistence type="predicted"/>